<accession>A0A7N2LP03</accession>
<keyword evidence="3" id="KW-1185">Reference proteome</keyword>
<dbReference type="Proteomes" id="UP000594261">
    <property type="component" value="Chromosome 5"/>
</dbReference>
<dbReference type="PANTHER" id="PTHR12785:SF6">
    <property type="entry name" value="SPLICING FACTOR 3B SUBUNIT 2"/>
    <property type="match status" value="1"/>
</dbReference>
<dbReference type="EnsemblPlants" id="QL05p019367:mrna">
    <property type="protein sequence ID" value="QL05p019367:mrna"/>
    <property type="gene ID" value="QL05p019367"/>
</dbReference>
<dbReference type="AlphaFoldDB" id="A0A7N2LP03"/>
<proteinExistence type="predicted"/>
<dbReference type="PANTHER" id="PTHR12785">
    <property type="entry name" value="SPLICING FACTOR 3B"/>
    <property type="match status" value="1"/>
</dbReference>
<reference evidence="2" key="2">
    <citation type="submission" date="2021-01" db="UniProtKB">
        <authorList>
            <consortium name="EnsemblPlants"/>
        </authorList>
    </citation>
    <scope>IDENTIFICATION</scope>
</reference>
<reference evidence="2 3" key="1">
    <citation type="journal article" date="2016" name="G3 (Bethesda)">
        <title>First Draft Assembly and Annotation of the Genome of a California Endemic Oak Quercus lobata Nee (Fagaceae).</title>
        <authorList>
            <person name="Sork V.L."/>
            <person name="Fitz-Gibbon S.T."/>
            <person name="Puiu D."/>
            <person name="Crepeau M."/>
            <person name="Gugger P.F."/>
            <person name="Sherman R."/>
            <person name="Stevens K."/>
            <person name="Langley C.H."/>
            <person name="Pellegrini M."/>
            <person name="Salzberg S.L."/>
        </authorList>
    </citation>
    <scope>NUCLEOTIDE SEQUENCE [LARGE SCALE GENOMIC DNA]</scope>
    <source>
        <strain evidence="2 3">cv. SW786</strain>
    </source>
</reference>
<dbReference type="InParanoid" id="A0A7N2LP03"/>
<sequence>MVGCLAFPQVEVEYVLEPAELDDGMDEKFRKIFSQLSFRETTATQDNDNKDEPTENVASTKKADSNSEEEEQDNPQEEKGVSNKKKLQRQMQIAKLKQICSRPDVVEVWDATSADSKLLVFLKS</sequence>
<feature type="compositionally biased region" description="Acidic residues" evidence="1">
    <location>
        <begin position="66"/>
        <end position="75"/>
    </location>
</feature>
<evidence type="ECO:0000313" key="3">
    <source>
        <dbReference type="Proteomes" id="UP000594261"/>
    </source>
</evidence>
<evidence type="ECO:0000313" key="2">
    <source>
        <dbReference type="EnsemblPlants" id="QL05p019367:mrna"/>
    </source>
</evidence>
<organism evidence="2 3">
    <name type="scientific">Quercus lobata</name>
    <name type="common">Valley oak</name>
    <dbReference type="NCBI Taxonomy" id="97700"/>
    <lineage>
        <taxon>Eukaryota</taxon>
        <taxon>Viridiplantae</taxon>
        <taxon>Streptophyta</taxon>
        <taxon>Embryophyta</taxon>
        <taxon>Tracheophyta</taxon>
        <taxon>Spermatophyta</taxon>
        <taxon>Magnoliopsida</taxon>
        <taxon>eudicotyledons</taxon>
        <taxon>Gunneridae</taxon>
        <taxon>Pentapetalae</taxon>
        <taxon>rosids</taxon>
        <taxon>fabids</taxon>
        <taxon>Fagales</taxon>
        <taxon>Fagaceae</taxon>
        <taxon>Quercus</taxon>
    </lineage>
</organism>
<dbReference type="InterPro" id="IPR052584">
    <property type="entry name" value="U2_snRNP_Complex_Component"/>
</dbReference>
<dbReference type="Gramene" id="QL05p019367:mrna">
    <property type="protein sequence ID" value="QL05p019367:mrna"/>
    <property type="gene ID" value="QL05p019367"/>
</dbReference>
<name>A0A7N2LP03_QUELO</name>
<dbReference type="EMBL" id="LRBV02000005">
    <property type="status" value="NOT_ANNOTATED_CDS"/>
    <property type="molecule type" value="Genomic_DNA"/>
</dbReference>
<evidence type="ECO:0000256" key="1">
    <source>
        <dbReference type="SAM" id="MobiDB-lite"/>
    </source>
</evidence>
<feature type="region of interest" description="Disordered" evidence="1">
    <location>
        <begin position="40"/>
        <end position="87"/>
    </location>
</feature>
<protein>
    <submittedName>
        <fullName evidence="2">Uncharacterized protein</fullName>
    </submittedName>
</protein>